<evidence type="ECO:0000259" key="6">
    <source>
        <dbReference type="Pfam" id="PF01321"/>
    </source>
</evidence>
<sequence length="367" mass="41448">MEQRIEAIRQWMNGSNIDVLMCQTRANVFYYSGFDTDPHERIVAIFILKDRDPFFICPHMEVNQVKPIFTNGEIIGYSDTDNPWEKIKDAFHTRELAPRKIAVESSLSWDRVKNLINLFPSADLVEGDDAILSKRIIKSEKEIALLREAAKFADLGIEIGIESLEEGISEMEVLAKIEYELKKAGVREMSFSTMVLFGEKGGDPHGKPGNRLLRKGDSVLFDLGVVWKGYCSDITRTVFFDHVTEREQTIYEAVLEAEEASLKKCKPGNAISTLDNTARNILEKKGFGEYFPHRIGHGLGIEVHEYPSLNAKNDSPLMPGMTFTIEPGVYIPNQVGVRIEDDVLITESGYETLTKFPKVLTIVPEKN</sequence>
<evidence type="ECO:0000256" key="2">
    <source>
        <dbReference type="ARBA" id="ARBA00008766"/>
    </source>
</evidence>
<evidence type="ECO:0000259" key="5">
    <source>
        <dbReference type="Pfam" id="PF00557"/>
    </source>
</evidence>
<dbReference type="PROSITE" id="PS00491">
    <property type="entry name" value="PROLINE_PEPTIDASE"/>
    <property type="match status" value="1"/>
</dbReference>
<evidence type="ECO:0000313" key="8">
    <source>
        <dbReference type="Proteomes" id="UP000784880"/>
    </source>
</evidence>
<evidence type="ECO:0000313" key="7">
    <source>
        <dbReference type="EMBL" id="MBU9712937.1"/>
    </source>
</evidence>
<dbReference type="RefSeq" id="WP_217067115.1">
    <property type="nucleotide sequence ID" value="NZ_JAHQCS010000117.1"/>
</dbReference>
<protein>
    <submittedName>
        <fullName evidence="7">Xaa-Pro peptidase family protein</fullName>
    </submittedName>
</protein>
<evidence type="ECO:0000256" key="3">
    <source>
        <dbReference type="ARBA" id="ARBA00023211"/>
    </source>
</evidence>
<keyword evidence="8" id="KW-1185">Reference proteome</keyword>
<gene>
    <name evidence="7" type="ORF">KS419_14500</name>
</gene>
<accession>A0ABS6JGY7</accession>
<evidence type="ECO:0000256" key="1">
    <source>
        <dbReference type="ARBA" id="ARBA00001936"/>
    </source>
</evidence>
<dbReference type="Pfam" id="PF00557">
    <property type="entry name" value="Peptidase_M24"/>
    <property type="match status" value="1"/>
</dbReference>
<feature type="domain" description="Creatinase N-terminal" evidence="6">
    <location>
        <begin position="4"/>
        <end position="137"/>
    </location>
</feature>
<dbReference type="InterPro" id="IPR050659">
    <property type="entry name" value="Peptidase_M24B"/>
</dbReference>
<organism evidence="7 8">
    <name type="scientific">Evansella tamaricis</name>
    <dbReference type="NCBI Taxonomy" id="2069301"/>
    <lineage>
        <taxon>Bacteria</taxon>
        <taxon>Bacillati</taxon>
        <taxon>Bacillota</taxon>
        <taxon>Bacilli</taxon>
        <taxon>Bacillales</taxon>
        <taxon>Bacillaceae</taxon>
        <taxon>Evansella</taxon>
    </lineage>
</organism>
<reference evidence="7 8" key="1">
    <citation type="submission" date="2021-06" db="EMBL/GenBank/DDBJ databases">
        <title>Bacillus sp. RD4P76, an endophyte from a halophyte.</title>
        <authorList>
            <person name="Sun J.-Q."/>
        </authorList>
    </citation>
    <scope>NUCLEOTIDE SEQUENCE [LARGE SCALE GENOMIC DNA]</scope>
    <source>
        <strain evidence="7 8">CGMCC 1.15917</strain>
    </source>
</reference>
<keyword evidence="4" id="KW-0479">Metal-binding</keyword>
<dbReference type="PANTHER" id="PTHR46112:SF10">
    <property type="entry name" value="DIPEPTIDASE YKVY-RELATED"/>
    <property type="match status" value="1"/>
</dbReference>
<evidence type="ECO:0000256" key="4">
    <source>
        <dbReference type="RuleBase" id="RU000590"/>
    </source>
</evidence>
<dbReference type="CDD" id="cd01092">
    <property type="entry name" value="APP-like"/>
    <property type="match status" value="1"/>
</dbReference>
<comment type="caution">
    <text evidence="7">The sequence shown here is derived from an EMBL/GenBank/DDBJ whole genome shotgun (WGS) entry which is preliminary data.</text>
</comment>
<feature type="domain" description="Peptidase M24" evidence="5">
    <location>
        <begin position="145"/>
        <end position="347"/>
    </location>
</feature>
<dbReference type="Pfam" id="PF01321">
    <property type="entry name" value="Creatinase_N"/>
    <property type="match status" value="1"/>
</dbReference>
<comment type="similarity">
    <text evidence="2 4">Belongs to the peptidase M24B family.</text>
</comment>
<comment type="cofactor">
    <cofactor evidence="1">
        <name>Mn(2+)</name>
        <dbReference type="ChEBI" id="CHEBI:29035"/>
    </cofactor>
</comment>
<dbReference type="EMBL" id="JAHQCS010000117">
    <property type="protein sequence ID" value="MBU9712937.1"/>
    <property type="molecule type" value="Genomic_DNA"/>
</dbReference>
<keyword evidence="3" id="KW-0464">Manganese</keyword>
<dbReference type="PANTHER" id="PTHR46112">
    <property type="entry name" value="AMINOPEPTIDASE"/>
    <property type="match status" value="1"/>
</dbReference>
<dbReference type="InterPro" id="IPR000587">
    <property type="entry name" value="Creatinase_N"/>
</dbReference>
<dbReference type="InterPro" id="IPR000994">
    <property type="entry name" value="Pept_M24"/>
</dbReference>
<dbReference type="Proteomes" id="UP000784880">
    <property type="component" value="Unassembled WGS sequence"/>
</dbReference>
<name>A0ABS6JGY7_9BACI</name>
<dbReference type="InterPro" id="IPR001131">
    <property type="entry name" value="Peptidase_M24B_aminopep-P_CS"/>
</dbReference>
<proteinExistence type="inferred from homology"/>